<feature type="domain" description="Peptidase M16 N-terminal" evidence="5">
    <location>
        <begin position="56"/>
        <end position="192"/>
    </location>
</feature>
<keyword evidence="4" id="KW-0732">Signal</keyword>
<feature type="signal peptide" evidence="4">
    <location>
        <begin position="1"/>
        <end position="17"/>
    </location>
</feature>
<dbReference type="Pfam" id="PF05193">
    <property type="entry name" value="Peptidase_M16_C"/>
    <property type="match status" value="2"/>
</dbReference>
<evidence type="ECO:0000256" key="3">
    <source>
        <dbReference type="SAM" id="MobiDB-lite"/>
    </source>
</evidence>
<comment type="similarity">
    <text evidence="1">Belongs to the peptidase M16 family.</text>
</comment>
<dbReference type="OrthoDB" id="9811314at2"/>
<feature type="domain" description="Peptidase M16 C-terminal" evidence="6">
    <location>
        <begin position="211"/>
        <end position="391"/>
    </location>
</feature>
<keyword evidence="2" id="KW-0378">Hydrolase</keyword>
<dbReference type="Pfam" id="PF00675">
    <property type="entry name" value="Peptidase_M16"/>
    <property type="match status" value="2"/>
</dbReference>
<protein>
    <submittedName>
        <fullName evidence="7">Insulinase family protein</fullName>
    </submittedName>
</protein>
<gene>
    <name evidence="7" type="ORF">C7I55_06360</name>
</gene>
<proteinExistence type="inferred from homology"/>
<dbReference type="Proteomes" id="UP000241167">
    <property type="component" value="Unassembled WGS sequence"/>
</dbReference>
<dbReference type="AlphaFoldDB" id="A0A2P7QV97"/>
<feature type="compositionally biased region" description="Basic and acidic residues" evidence="3">
    <location>
        <begin position="487"/>
        <end position="497"/>
    </location>
</feature>
<dbReference type="InterPro" id="IPR007863">
    <property type="entry name" value="Peptidase_M16_C"/>
</dbReference>
<keyword evidence="2" id="KW-0482">Metalloprotease</keyword>
<evidence type="ECO:0000259" key="5">
    <source>
        <dbReference type="Pfam" id="PF00675"/>
    </source>
</evidence>
<dbReference type="InterPro" id="IPR050361">
    <property type="entry name" value="MPP/UQCRC_Complex"/>
</dbReference>
<dbReference type="SUPFAM" id="SSF63411">
    <property type="entry name" value="LuxS/MPP-like metallohydrolase"/>
    <property type="match status" value="4"/>
</dbReference>
<evidence type="ECO:0000256" key="1">
    <source>
        <dbReference type="ARBA" id="ARBA00007261"/>
    </source>
</evidence>
<evidence type="ECO:0000313" key="8">
    <source>
        <dbReference type="Proteomes" id="UP000241167"/>
    </source>
</evidence>
<evidence type="ECO:0000256" key="4">
    <source>
        <dbReference type="SAM" id="SignalP"/>
    </source>
</evidence>
<dbReference type="GO" id="GO:0046872">
    <property type="term" value="F:metal ion binding"/>
    <property type="evidence" value="ECO:0007669"/>
    <property type="project" value="InterPro"/>
</dbReference>
<reference evidence="7 8" key="1">
    <citation type="submission" date="2018-03" db="EMBL/GenBank/DDBJ databases">
        <title>The draft genome of Sphingosinicella sp. GL-C-18.</title>
        <authorList>
            <person name="Liu L."/>
            <person name="Li L."/>
            <person name="Liang L."/>
            <person name="Zhang X."/>
            <person name="Wang T."/>
        </authorList>
    </citation>
    <scope>NUCLEOTIDE SEQUENCE [LARGE SCALE GENOMIC DNA]</scope>
    <source>
        <strain evidence="7 8">GL-C-18</strain>
    </source>
</reference>
<evidence type="ECO:0000256" key="2">
    <source>
        <dbReference type="ARBA" id="ARBA00023049"/>
    </source>
</evidence>
<dbReference type="GO" id="GO:0008237">
    <property type="term" value="F:metallopeptidase activity"/>
    <property type="evidence" value="ECO:0007669"/>
    <property type="project" value="UniProtKB-KW"/>
</dbReference>
<keyword evidence="2" id="KW-0645">Protease</keyword>
<accession>A0A2P7QV97</accession>
<dbReference type="InterPro" id="IPR011249">
    <property type="entry name" value="Metalloenz_LuxS/M16"/>
</dbReference>
<evidence type="ECO:0000259" key="6">
    <source>
        <dbReference type="Pfam" id="PF05193"/>
    </source>
</evidence>
<dbReference type="EMBL" id="PXYI01000002">
    <property type="protein sequence ID" value="PSJ41886.1"/>
    <property type="molecule type" value="Genomic_DNA"/>
</dbReference>
<keyword evidence="8" id="KW-1185">Reference proteome</keyword>
<evidence type="ECO:0000313" key="7">
    <source>
        <dbReference type="EMBL" id="PSJ41886.1"/>
    </source>
</evidence>
<dbReference type="PANTHER" id="PTHR11851">
    <property type="entry name" value="METALLOPROTEASE"/>
    <property type="match status" value="1"/>
</dbReference>
<dbReference type="RefSeq" id="WP_106512051.1">
    <property type="nucleotide sequence ID" value="NZ_PXYI01000002.1"/>
</dbReference>
<feature type="region of interest" description="Disordered" evidence="3">
    <location>
        <begin position="462"/>
        <end position="509"/>
    </location>
</feature>
<feature type="domain" description="Peptidase M16 N-terminal" evidence="5">
    <location>
        <begin position="525"/>
        <end position="636"/>
    </location>
</feature>
<dbReference type="PANTHER" id="PTHR11851:SF49">
    <property type="entry name" value="MITOCHONDRIAL-PROCESSING PEPTIDASE SUBUNIT ALPHA"/>
    <property type="match status" value="1"/>
</dbReference>
<comment type="caution">
    <text evidence="7">The sequence shown here is derived from an EMBL/GenBank/DDBJ whole genome shotgun (WGS) entry which is preliminary data.</text>
</comment>
<dbReference type="InterPro" id="IPR011765">
    <property type="entry name" value="Pept_M16_N"/>
</dbReference>
<name>A0A2P7QV97_9SPHN</name>
<organism evidence="7 8">
    <name type="scientific">Allosphingosinicella deserti</name>
    <dbReference type="NCBI Taxonomy" id="2116704"/>
    <lineage>
        <taxon>Bacteria</taxon>
        <taxon>Pseudomonadati</taxon>
        <taxon>Pseudomonadota</taxon>
        <taxon>Alphaproteobacteria</taxon>
        <taxon>Sphingomonadales</taxon>
        <taxon>Sphingomonadaceae</taxon>
        <taxon>Allosphingosinicella</taxon>
    </lineage>
</organism>
<dbReference type="Gene3D" id="3.30.830.10">
    <property type="entry name" value="Metalloenzyme, LuxS/M16 peptidase-like"/>
    <property type="match status" value="4"/>
</dbReference>
<feature type="chain" id="PRO_5015112014" evidence="4">
    <location>
        <begin position="18"/>
        <end position="956"/>
    </location>
</feature>
<sequence length="956" mass="101709">MRTKAALLAVTTFSALGAGGTAITAAAQPAASQPQPAAITVPALAFKERRLSNGLRVITLKDTTTPNVAVSVWYEVGSKHDPEGRSGFAHLFEHILSRKTRNMPYNMINKLTEDVGGVRNASTWYDRTNYYEIVPARYLQTMLWTHAERMALPVVDEQVFETERNVVKEELRQRVLAPPYGRLRLLLNEQAWDRMPHRRPGIGSIEQLDAATLADARAFHEAYYGPDTATLIVSGNFDDAQLQRWVDTYFAKIPARAAKIPLAITERDTAPARKRTVTMYAPNVPLPVVGSLWRIPGSSHADMAALAVLDTILTAGDSSRLNRSLVYDRQLATSINGDLSDVEEQGYYAPYAILAGGKSVEEVEATLSAEIARVRDAPVTAAELAEAKTELLAAALRERETFSGRAFDLGEALVRTGDARAADKRLAAIQKVTAGDVQRVARTYLAPDRQVDFRYRNEAERPAGQADAWANPVPMPPFKSVPAATRPPHEAAAEGERQQPPAPSAAVPVTPPAISQTRLANGLDVVTARTGAVPIASMVLVVKGGASTDPRAKAGLASMAATLATKGTPTRNAQQIAAQFESLGAEIGSGAGPDGAFLSVSAPVANLEAAGRILVDLARNATFPEQELERERKRALDGLSIAMRDPGSVAGLVVTPLVYGSAPYGNLANGTPTSLQALTRDDLVAHHARWWQPGNAALIVSGGIDAARSAALAQSLFGSWQGRGPAPQAPTARAGESQMVRTIVIDMPGSGQAAVTAAVPALARGTADYYPLTLANAVLGAGSNGRLFQEVRVKRALSYGAYSAMPARLDASLLTASAQTKNESAADVARIFLDELDRLGREPLDADATAKRIAFLTGTYNRQVETSGGLGGVLANLIQQGLSPEEAAAYVQRMESVTPQAASAVAARIASSQRASLIIVGDASKFLDKVKAIRPDVEVIPLAELDLDSPTLRKAK</sequence>
<feature type="domain" description="Peptidase M16 C-terminal" evidence="6">
    <location>
        <begin position="678"/>
        <end position="847"/>
    </location>
</feature>